<evidence type="ECO:0000313" key="7">
    <source>
        <dbReference type="Proteomes" id="UP000272706"/>
    </source>
</evidence>
<keyword evidence="1 6" id="KW-0645">Protease</keyword>
<dbReference type="SUPFAM" id="SSF54001">
    <property type="entry name" value="Cysteine proteinases"/>
    <property type="match status" value="1"/>
</dbReference>
<evidence type="ECO:0000256" key="1">
    <source>
        <dbReference type="ARBA" id="ARBA00022670"/>
    </source>
</evidence>
<feature type="compositionally biased region" description="Low complexity" evidence="4">
    <location>
        <begin position="72"/>
        <end position="89"/>
    </location>
</feature>
<proteinExistence type="predicted"/>
<dbReference type="Proteomes" id="UP000272706">
    <property type="component" value="Unassembled WGS sequence"/>
</dbReference>
<gene>
    <name evidence="6" type="ORF">D3227_31005</name>
</gene>
<keyword evidence="7" id="KW-1185">Reference proteome</keyword>
<dbReference type="InterPro" id="IPR006473">
    <property type="entry name" value="Peptidase_C58_Yopt"/>
</dbReference>
<dbReference type="GO" id="GO:0006508">
    <property type="term" value="P:proteolysis"/>
    <property type="evidence" value="ECO:0007669"/>
    <property type="project" value="UniProtKB-KW"/>
</dbReference>
<name>A0A3A5K5Y5_9HYPH</name>
<dbReference type="EMBL" id="QZWZ01000038">
    <property type="protein sequence ID" value="RJT30076.1"/>
    <property type="molecule type" value="Genomic_DNA"/>
</dbReference>
<evidence type="ECO:0000256" key="2">
    <source>
        <dbReference type="ARBA" id="ARBA00022801"/>
    </source>
</evidence>
<feature type="domain" description="Peptidase C58 YopT-type" evidence="5">
    <location>
        <begin position="87"/>
        <end position="276"/>
    </location>
</feature>
<dbReference type="NCBIfam" id="TIGR01586">
    <property type="entry name" value="yopT_cys_prot"/>
    <property type="match status" value="1"/>
</dbReference>
<evidence type="ECO:0000256" key="4">
    <source>
        <dbReference type="SAM" id="MobiDB-lite"/>
    </source>
</evidence>
<accession>A0A3A5K5Y5</accession>
<reference evidence="6 7" key="1">
    <citation type="submission" date="2018-09" db="EMBL/GenBank/DDBJ databases">
        <title>Mesorhizobium carmichaelinearum sp. nov. isolated from Carmichaelinea spp. root nodules in New Zealand.</title>
        <authorList>
            <person name="De Meyer S.E."/>
        </authorList>
    </citation>
    <scope>NUCLEOTIDE SEQUENCE [LARGE SCALE GENOMIC DNA]</scope>
    <source>
        <strain evidence="6 7">ICMP19557</strain>
    </source>
</reference>
<feature type="region of interest" description="Disordered" evidence="4">
    <location>
        <begin position="1"/>
        <end position="89"/>
    </location>
</feature>
<feature type="compositionally biased region" description="Polar residues" evidence="4">
    <location>
        <begin position="28"/>
        <end position="40"/>
    </location>
</feature>
<sequence length="278" mass="30214">MLDSDQRVKYAKELRDRDGYPKVPPSLVNPTSPATDTKQNLAPWRTLPPEALPNKMGLCASKPHTSDATFHSSNSSTTSASTSSPARPSTSVFEYRTAELSQANENGICVGLTAEWLLNRNNSASARMNALIPGSERHASAAVRQQQYQDLKDLLRSEGAGSSQADLQAQNTVLQEAGLAPSGKEKKHKFGEPSSFSRMLDKITEDGSTHLLSLYFAQGGAHTIATTASNGMSTLFDPNYGEFTVGSREMASLFQSLTNRYRNPNGQHLSTVTTQRLY</sequence>
<evidence type="ECO:0000313" key="6">
    <source>
        <dbReference type="EMBL" id="RJT30076.1"/>
    </source>
</evidence>
<feature type="compositionally biased region" description="Basic and acidic residues" evidence="4">
    <location>
        <begin position="1"/>
        <end position="20"/>
    </location>
</feature>
<dbReference type="OrthoDB" id="7300477at2"/>
<evidence type="ECO:0000259" key="5">
    <source>
        <dbReference type="Pfam" id="PF03543"/>
    </source>
</evidence>
<evidence type="ECO:0000256" key="3">
    <source>
        <dbReference type="ARBA" id="ARBA00022807"/>
    </source>
</evidence>
<dbReference type="AlphaFoldDB" id="A0A3A5K5Y5"/>
<protein>
    <submittedName>
        <fullName evidence="6">YopT-type cysteine protease domain-containing protein</fullName>
    </submittedName>
</protein>
<dbReference type="CDD" id="cd20497">
    <property type="entry name" value="C58_YopT-like"/>
    <property type="match status" value="1"/>
</dbReference>
<comment type="caution">
    <text evidence="6">The sequence shown here is derived from an EMBL/GenBank/DDBJ whole genome shotgun (WGS) entry which is preliminary data.</text>
</comment>
<dbReference type="Gene3D" id="3.90.70.20">
    <property type="match status" value="1"/>
</dbReference>
<dbReference type="InterPro" id="IPR038765">
    <property type="entry name" value="Papain-like_cys_pep_sf"/>
</dbReference>
<keyword evidence="3" id="KW-0788">Thiol protease</keyword>
<dbReference type="GO" id="GO:0004197">
    <property type="term" value="F:cysteine-type endopeptidase activity"/>
    <property type="evidence" value="ECO:0007669"/>
    <property type="project" value="InterPro"/>
</dbReference>
<dbReference type="Pfam" id="PF03543">
    <property type="entry name" value="Peptidase_C58"/>
    <property type="match status" value="1"/>
</dbReference>
<organism evidence="6 7">
    <name type="scientific">Mesorhizobium waimense</name>
    <dbReference type="NCBI Taxonomy" id="1300307"/>
    <lineage>
        <taxon>Bacteria</taxon>
        <taxon>Pseudomonadati</taxon>
        <taxon>Pseudomonadota</taxon>
        <taxon>Alphaproteobacteria</taxon>
        <taxon>Hyphomicrobiales</taxon>
        <taxon>Phyllobacteriaceae</taxon>
        <taxon>Mesorhizobium</taxon>
    </lineage>
</organism>
<keyword evidence="2" id="KW-0378">Hydrolase</keyword>